<reference evidence="2 3" key="1">
    <citation type="submission" date="2016-05" db="EMBL/GenBank/DDBJ databases">
        <title>Comparative genomics of biotechnologically important yeasts.</title>
        <authorList>
            <consortium name="DOE Joint Genome Institute"/>
            <person name="Riley R."/>
            <person name="Haridas S."/>
            <person name="Wolfe K.H."/>
            <person name="Lopes M.R."/>
            <person name="Hittinger C.T."/>
            <person name="Goker M."/>
            <person name="Salamov A."/>
            <person name="Wisecaver J."/>
            <person name="Long T.M."/>
            <person name="Aerts A.L."/>
            <person name="Barry K."/>
            <person name="Choi C."/>
            <person name="Clum A."/>
            <person name="Coughlan A.Y."/>
            <person name="Deshpande S."/>
            <person name="Douglass A.P."/>
            <person name="Hanson S.J."/>
            <person name="Klenk H.-P."/>
            <person name="LaButti K."/>
            <person name="Lapidus A."/>
            <person name="Lindquist E."/>
            <person name="Lipzen A."/>
            <person name="Meier-kolthoff J.P."/>
            <person name="Ohm R.A."/>
            <person name="Otillar R.P."/>
            <person name="Pangilinan J."/>
            <person name="Peng Y."/>
            <person name="Rokas A."/>
            <person name="Rosa C.A."/>
            <person name="Scheuner C."/>
            <person name="Sibirny A.A."/>
            <person name="Slot J.C."/>
            <person name="Stielow J.B."/>
            <person name="Sun H."/>
            <person name="Kurtzman C.P."/>
            <person name="Blackwell M."/>
            <person name="Grigoriev I.V."/>
            <person name="Jeffries T.W."/>
        </authorList>
    </citation>
    <scope>NUCLEOTIDE SEQUENCE [LARGE SCALE GENOMIC DNA]</scope>
    <source>
        <strain evidence="2 3">NRRL YB-4993</strain>
    </source>
</reference>
<keyword evidence="3" id="KW-1185">Reference proteome</keyword>
<feature type="compositionally biased region" description="Low complexity" evidence="1">
    <location>
        <begin position="593"/>
        <end position="602"/>
    </location>
</feature>
<feature type="region of interest" description="Disordered" evidence="1">
    <location>
        <begin position="591"/>
        <end position="611"/>
    </location>
</feature>
<feature type="region of interest" description="Disordered" evidence="1">
    <location>
        <begin position="431"/>
        <end position="450"/>
    </location>
</feature>
<gene>
    <name evidence="2" type="ORF">METBIDRAFT_13458</name>
</gene>
<dbReference type="EMBL" id="LXTC01000007">
    <property type="protein sequence ID" value="OBA19146.1"/>
    <property type="molecule type" value="Genomic_DNA"/>
</dbReference>
<comment type="caution">
    <text evidence="2">The sequence shown here is derived from an EMBL/GenBank/DDBJ whole genome shotgun (WGS) entry which is preliminary data.</text>
</comment>
<accession>A0A1A0H532</accession>
<dbReference type="OrthoDB" id="4087712at2759"/>
<evidence type="ECO:0000313" key="3">
    <source>
        <dbReference type="Proteomes" id="UP000092555"/>
    </source>
</evidence>
<organism evidence="2 3">
    <name type="scientific">Metschnikowia bicuspidata var. bicuspidata NRRL YB-4993</name>
    <dbReference type="NCBI Taxonomy" id="869754"/>
    <lineage>
        <taxon>Eukaryota</taxon>
        <taxon>Fungi</taxon>
        <taxon>Dikarya</taxon>
        <taxon>Ascomycota</taxon>
        <taxon>Saccharomycotina</taxon>
        <taxon>Pichiomycetes</taxon>
        <taxon>Metschnikowiaceae</taxon>
        <taxon>Metschnikowia</taxon>
    </lineage>
</organism>
<dbReference type="Proteomes" id="UP000092555">
    <property type="component" value="Unassembled WGS sequence"/>
</dbReference>
<proteinExistence type="predicted"/>
<dbReference type="GeneID" id="30027343"/>
<feature type="compositionally biased region" description="Low complexity" evidence="1">
    <location>
        <begin position="688"/>
        <end position="703"/>
    </location>
</feature>
<dbReference type="RefSeq" id="XP_018709678.1">
    <property type="nucleotide sequence ID" value="XM_018854367.1"/>
</dbReference>
<protein>
    <submittedName>
        <fullName evidence="2">Uncharacterized protein</fullName>
    </submittedName>
</protein>
<feature type="compositionally biased region" description="Polar residues" evidence="1">
    <location>
        <begin position="660"/>
        <end position="670"/>
    </location>
</feature>
<feature type="region of interest" description="Disordered" evidence="1">
    <location>
        <begin position="655"/>
        <end position="713"/>
    </location>
</feature>
<dbReference type="AlphaFoldDB" id="A0A1A0H532"/>
<name>A0A1A0H532_9ASCO</name>
<sequence length="730" mass="78432">MSAASIRTPVARAHSHTSSISGLSITTDSDVLTSVLFRGALLSHNSLSDLVLSPQYVRADAPNMSGSSTGSAMGTNMDHLMDLTTGAMDHSMSASRGYSDGAYVDSPGGTNMAPNAGPVASPSRSTRAGRAAHVISRGAAPHYRSVPPKSATPMLEHVSTLLLLSGSVAASIPFYDLSHYSPLLNTLNLLQLDDSGQVVEGAYVHRESGSHSPTALLLDQFNQVPPRFSRFILDQRSAATVPAPPSSRDISWLMGSQATVFSTRADGPRRRHRSVKATRMDSTAGAPETALLLTRRRVIRFKPGGRLYRLRLTLRKLALRLRRRLGAVRTFFAAPRKASSKVQTAAARPFFGRQRLVRQAAASRTGHISAPLANPGLGAAGGALRVAGLTGELKAMAGFTKPGSKSPRATTPGRTSLARYVSEERRASSRNLASEAAALDSSAPPPPPPHVDALFRRLISGATERSALQGVWRQYLANVLALRIRLRQEVHLYQRLLAEQPIAGTPKTLPRTVKTQRATTRSPARWLASIADIKSYRASIVPGKSSSTESEHDSLLLNATASSMARAPVSETHSRFTTDTRKASATSAIQTVSDFSSSSVGSESDEESIDEKIDRLQQVLNRRSMLGQMLDYDSDELDSLASSTFSCELLEISVQESRRGQGSKSPQPADTQLIKRYGTLRRRPTDKSSFYGSSNESSPSPDSHSTEIGVMSRSPGFSNLQIVSALPEEC</sequence>
<feature type="compositionally biased region" description="Low complexity" evidence="1">
    <location>
        <begin position="432"/>
        <end position="442"/>
    </location>
</feature>
<evidence type="ECO:0000313" key="2">
    <source>
        <dbReference type="EMBL" id="OBA19146.1"/>
    </source>
</evidence>
<evidence type="ECO:0000256" key="1">
    <source>
        <dbReference type="SAM" id="MobiDB-lite"/>
    </source>
</evidence>